<dbReference type="PROSITE" id="PS50887">
    <property type="entry name" value="GGDEF"/>
    <property type="match status" value="1"/>
</dbReference>
<dbReference type="SUPFAM" id="SSF55785">
    <property type="entry name" value="PYP-like sensor domain (PAS domain)"/>
    <property type="match status" value="1"/>
</dbReference>
<dbReference type="PROSITE" id="PS50924">
    <property type="entry name" value="MHYT"/>
    <property type="match status" value="1"/>
</dbReference>
<evidence type="ECO:0000256" key="1">
    <source>
        <dbReference type="PROSITE-ProRule" id="PRU00244"/>
    </source>
</evidence>
<dbReference type="GO" id="GO:0016020">
    <property type="term" value="C:membrane"/>
    <property type="evidence" value="ECO:0007669"/>
    <property type="project" value="UniProtKB-UniRule"/>
</dbReference>
<dbReference type="SMART" id="SM00052">
    <property type="entry name" value="EAL"/>
    <property type="match status" value="1"/>
</dbReference>
<dbReference type="Pfam" id="PF00563">
    <property type="entry name" value="EAL"/>
    <property type="match status" value="1"/>
</dbReference>
<feature type="domain" description="EAL" evidence="3">
    <location>
        <begin position="549"/>
        <end position="802"/>
    </location>
</feature>
<dbReference type="PANTHER" id="PTHR44757:SF2">
    <property type="entry name" value="BIOFILM ARCHITECTURE MAINTENANCE PROTEIN MBAA"/>
    <property type="match status" value="1"/>
</dbReference>
<dbReference type="InterPro" id="IPR052155">
    <property type="entry name" value="Biofilm_reg_signaling"/>
</dbReference>
<reference evidence="6 7" key="1">
    <citation type="submission" date="2020-08" db="EMBL/GenBank/DDBJ databases">
        <title>Cohnella phylogeny.</title>
        <authorList>
            <person name="Dunlap C."/>
        </authorList>
    </citation>
    <scope>NUCLEOTIDE SEQUENCE [LARGE SCALE GENOMIC DNA]</scope>
    <source>
        <strain evidence="6 7">DSM 103658</strain>
    </source>
</reference>
<dbReference type="CDD" id="cd00130">
    <property type="entry name" value="PAS"/>
    <property type="match status" value="1"/>
</dbReference>
<dbReference type="SMART" id="SM00267">
    <property type="entry name" value="GGDEF"/>
    <property type="match status" value="1"/>
</dbReference>
<accession>A0A841TEN5</accession>
<dbReference type="RefSeq" id="WP_185179049.1">
    <property type="nucleotide sequence ID" value="NZ_CBCSEP010000015.1"/>
</dbReference>
<dbReference type="NCBIfam" id="TIGR00229">
    <property type="entry name" value="sensory_box"/>
    <property type="match status" value="1"/>
</dbReference>
<dbReference type="PROSITE" id="PS50883">
    <property type="entry name" value="EAL"/>
    <property type="match status" value="1"/>
</dbReference>
<evidence type="ECO:0000313" key="7">
    <source>
        <dbReference type="Proteomes" id="UP000574133"/>
    </source>
</evidence>
<dbReference type="InterPro" id="IPR005330">
    <property type="entry name" value="MHYT_dom"/>
</dbReference>
<evidence type="ECO:0000259" key="3">
    <source>
        <dbReference type="PROSITE" id="PS50883"/>
    </source>
</evidence>
<dbReference type="Gene3D" id="3.20.20.450">
    <property type="entry name" value="EAL domain"/>
    <property type="match status" value="1"/>
</dbReference>
<proteinExistence type="predicted"/>
<dbReference type="AlphaFoldDB" id="A0A841TEN5"/>
<dbReference type="InterPro" id="IPR000700">
    <property type="entry name" value="PAS-assoc_C"/>
</dbReference>
<feature type="domain" description="GGDEF" evidence="4">
    <location>
        <begin position="408"/>
        <end position="540"/>
    </location>
</feature>
<dbReference type="EMBL" id="JACJVN010000035">
    <property type="protein sequence ID" value="MBB6677768.1"/>
    <property type="molecule type" value="Genomic_DNA"/>
</dbReference>
<evidence type="ECO:0000259" key="5">
    <source>
        <dbReference type="PROSITE" id="PS50924"/>
    </source>
</evidence>
<organism evidence="6 7">
    <name type="scientific">Cohnella lubricantis</name>
    <dbReference type="NCBI Taxonomy" id="2163172"/>
    <lineage>
        <taxon>Bacteria</taxon>
        <taxon>Bacillati</taxon>
        <taxon>Bacillota</taxon>
        <taxon>Bacilli</taxon>
        <taxon>Bacillales</taxon>
        <taxon>Paenibacillaceae</taxon>
        <taxon>Cohnella</taxon>
    </lineage>
</organism>
<dbReference type="Gene3D" id="3.30.70.270">
    <property type="match status" value="1"/>
</dbReference>
<dbReference type="Pfam" id="PF13188">
    <property type="entry name" value="PAS_8"/>
    <property type="match status" value="1"/>
</dbReference>
<keyword evidence="1" id="KW-1133">Transmembrane helix</keyword>
<evidence type="ECO:0000313" key="6">
    <source>
        <dbReference type="EMBL" id="MBB6677768.1"/>
    </source>
</evidence>
<dbReference type="Proteomes" id="UP000574133">
    <property type="component" value="Unassembled WGS sequence"/>
</dbReference>
<dbReference type="InterPro" id="IPR043128">
    <property type="entry name" value="Rev_trsase/Diguanyl_cyclase"/>
</dbReference>
<dbReference type="FunFam" id="3.30.70.270:FF:000001">
    <property type="entry name" value="Diguanylate cyclase domain protein"/>
    <property type="match status" value="1"/>
</dbReference>
<feature type="transmembrane region" description="Helical" evidence="1">
    <location>
        <begin position="106"/>
        <end position="124"/>
    </location>
</feature>
<dbReference type="FunFam" id="3.20.20.450:FF:000001">
    <property type="entry name" value="Cyclic di-GMP phosphodiesterase yahA"/>
    <property type="match status" value="1"/>
</dbReference>
<feature type="domain" description="MHYT" evidence="5">
    <location>
        <begin position="8"/>
        <end position="202"/>
    </location>
</feature>
<evidence type="ECO:0000259" key="2">
    <source>
        <dbReference type="PROSITE" id="PS50113"/>
    </source>
</evidence>
<dbReference type="InterPro" id="IPR001633">
    <property type="entry name" value="EAL_dom"/>
</dbReference>
<dbReference type="Pfam" id="PF00990">
    <property type="entry name" value="GGDEF"/>
    <property type="match status" value="1"/>
</dbReference>
<dbReference type="PANTHER" id="PTHR44757">
    <property type="entry name" value="DIGUANYLATE CYCLASE DGCP"/>
    <property type="match status" value="1"/>
</dbReference>
<sequence>MHTLTTSYNAVLVILSYVIAVLSSYTALTLGGRIHLSRGKARLIWLIGGAGSMGVGIWSMHFVAMLALHLPVDVKYDPILVLLSILFAVLASGIALTIADGHKLTWSRLIAGSIFMGAGIASMHYTGMEAMEMDAAIQYDPIGFAASILVAVLVSAAALAIAFRLKKEGSAKGTLFKILAGFVNGAAVVGMHYSGMYATTFVTGHTHDASADMLLNTSLMAYVIGLAALIILSVTLISAYVERLLTNKTMKILESDERYKSLFEHNLDGVVSFTMEGEFLAMNPKARQMIGESEVSLRSFISMCTDCDAEQLKRLFHLAAHGEAQNYEISIVNRNNIPLSLNITNVPVILHEEPAGVFIMIRDVTGRKLAEERIQHMVYHDSLTGLPNRRFFEEQLQRAIASAMKQGREAFVMFLDLDGFKLVNDALGHDIGDSLLKEAANRIARCVGGKGVVSRFGGDEFTVIFEQIAAPDVVDIAKKIIQAIEMPIAADGQGMYVSTSIGISRYPDDGMDARTLMKHADMAMYAAKDQGKNNFRVFVSNMRQAADQRMFLQNELNRALEAGELTLHYQPQVRIQDAAVTGVEALVRWNHPVKGLIPPNQFIPHAEESGLIVPIGEWVLRTACKQNKAWQDQGLPPARIAVNLSARQLLKKDAVQIVESALQESGLSPEYLELEITEGTMLDVQRSIEALEKLKKLGIHIAMDDFGTGFSSLSYLTSFPVDKLKIDQSFIRGAADHPNNKTIIATIISMARHLKLKVIAEGVETQEQLLFLKEQACDEVQGYLFSRPLPAEEMERYLRGCARGYQLA</sequence>
<keyword evidence="1" id="KW-0472">Membrane</keyword>
<feature type="transmembrane region" description="Helical" evidence="1">
    <location>
        <begin position="6"/>
        <end position="31"/>
    </location>
</feature>
<dbReference type="CDD" id="cd01948">
    <property type="entry name" value="EAL"/>
    <property type="match status" value="1"/>
</dbReference>
<feature type="transmembrane region" description="Helical" evidence="1">
    <location>
        <begin position="144"/>
        <end position="163"/>
    </location>
</feature>
<dbReference type="InterPro" id="IPR000160">
    <property type="entry name" value="GGDEF_dom"/>
</dbReference>
<feature type="transmembrane region" description="Helical" evidence="1">
    <location>
        <begin position="175"/>
        <end position="199"/>
    </location>
</feature>
<keyword evidence="1" id="KW-0812">Transmembrane</keyword>
<name>A0A841TEN5_9BACL</name>
<dbReference type="InterPro" id="IPR000014">
    <property type="entry name" value="PAS"/>
</dbReference>
<dbReference type="NCBIfam" id="TIGR00254">
    <property type="entry name" value="GGDEF"/>
    <property type="match status" value="1"/>
</dbReference>
<feature type="transmembrane region" description="Helical" evidence="1">
    <location>
        <begin position="219"/>
        <end position="241"/>
    </location>
</feature>
<evidence type="ECO:0000259" key="4">
    <source>
        <dbReference type="PROSITE" id="PS50887"/>
    </source>
</evidence>
<dbReference type="InterPro" id="IPR029787">
    <property type="entry name" value="Nucleotide_cyclase"/>
</dbReference>
<dbReference type="CDD" id="cd01949">
    <property type="entry name" value="GGDEF"/>
    <property type="match status" value="1"/>
</dbReference>
<keyword evidence="7" id="KW-1185">Reference proteome</keyword>
<comment type="caution">
    <text evidence="6">The sequence shown here is derived from an EMBL/GenBank/DDBJ whole genome shotgun (WGS) entry which is preliminary data.</text>
</comment>
<dbReference type="Pfam" id="PF03707">
    <property type="entry name" value="MHYT"/>
    <property type="match status" value="2"/>
</dbReference>
<gene>
    <name evidence="6" type="ORF">H4Q31_10565</name>
</gene>
<dbReference type="SUPFAM" id="SSF55073">
    <property type="entry name" value="Nucleotide cyclase"/>
    <property type="match status" value="1"/>
</dbReference>
<feature type="transmembrane region" description="Helical" evidence="1">
    <location>
        <begin position="43"/>
        <end position="67"/>
    </location>
</feature>
<dbReference type="Gene3D" id="3.30.450.20">
    <property type="entry name" value="PAS domain"/>
    <property type="match status" value="1"/>
</dbReference>
<feature type="transmembrane region" description="Helical" evidence="1">
    <location>
        <begin position="79"/>
        <end position="99"/>
    </location>
</feature>
<dbReference type="InterPro" id="IPR035919">
    <property type="entry name" value="EAL_sf"/>
</dbReference>
<dbReference type="InterPro" id="IPR035965">
    <property type="entry name" value="PAS-like_dom_sf"/>
</dbReference>
<dbReference type="SUPFAM" id="SSF141868">
    <property type="entry name" value="EAL domain-like"/>
    <property type="match status" value="1"/>
</dbReference>
<feature type="domain" description="PAC" evidence="2">
    <location>
        <begin position="325"/>
        <end position="376"/>
    </location>
</feature>
<dbReference type="PROSITE" id="PS50113">
    <property type="entry name" value="PAC"/>
    <property type="match status" value="1"/>
</dbReference>
<protein>
    <submittedName>
        <fullName evidence="6">EAL domain-containing protein</fullName>
    </submittedName>
</protein>